<dbReference type="GO" id="GO:0016787">
    <property type="term" value="F:hydrolase activity"/>
    <property type="evidence" value="ECO:0007669"/>
    <property type="project" value="UniProtKB-KW"/>
</dbReference>
<evidence type="ECO:0000313" key="4">
    <source>
        <dbReference type="EMBL" id="CAG8981360.1"/>
    </source>
</evidence>
<comment type="caution">
    <text evidence="4">The sequence shown here is derived from an EMBL/GenBank/DDBJ whole genome shotgun (WGS) entry which is preliminary data.</text>
</comment>
<feature type="transmembrane region" description="Helical" evidence="2">
    <location>
        <begin position="12"/>
        <end position="30"/>
    </location>
</feature>
<dbReference type="OrthoDB" id="5354320at2759"/>
<reference evidence="4" key="1">
    <citation type="submission" date="2021-07" db="EMBL/GenBank/DDBJ databases">
        <authorList>
            <person name="Durling M."/>
        </authorList>
    </citation>
    <scope>NUCLEOTIDE SEQUENCE</scope>
</reference>
<keyword evidence="5" id="KW-1185">Reference proteome</keyword>
<evidence type="ECO:0000256" key="2">
    <source>
        <dbReference type="SAM" id="Phobius"/>
    </source>
</evidence>
<keyword evidence="1" id="KW-0378">Hydrolase</keyword>
<proteinExistence type="predicted"/>
<keyword evidence="2" id="KW-1133">Transmembrane helix</keyword>
<accession>A0A9N9Q685</accession>
<name>A0A9N9Q685_9HELO</name>
<evidence type="ECO:0000256" key="1">
    <source>
        <dbReference type="ARBA" id="ARBA00022801"/>
    </source>
</evidence>
<dbReference type="Proteomes" id="UP000701801">
    <property type="component" value="Unassembled WGS sequence"/>
</dbReference>
<keyword evidence="2" id="KW-0472">Membrane</keyword>
<dbReference type="InterPro" id="IPR050300">
    <property type="entry name" value="GDXG_lipolytic_enzyme"/>
</dbReference>
<feature type="domain" description="Alpha/beta hydrolase fold-3" evidence="3">
    <location>
        <begin position="176"/>
        <end position="417"/>
    </location>
</feature>
<sequence length="512" mass="56635">MDTSIYGILRNITPVIILAIKTAILAFFGLSPNADVQDIATEIITTLARPILGTPASLLKSQIQLNYDWGVRGRIWLAKCCVSSSHGVSDVESDQKEGVVGLKTALRLAIEELGDGTDICSEGYKIPEIVDVEAEWVGYRGGVWHTAKRPDWSERAQYEAMMKEVEDNNDGKTPTMLYLHGGAILMDPATHRWPISDLAKASSGRCFSVRYRLSPQSVFPAALLDAIMCYLYLISPPPDSFHKPVPPSQIVIAADSSGGGIAASLVLLLLTLPRIGITHIRFANQNVPVPITQPLAGLALTSPWLDISRSLPSVTRNARYDIIAPPTPLQMTPNFPPDKIWPASPLRVETYCVANMVSHPLVSPLAAKSKLWKGAPPLYLCVGWESMQDEGEVFARRFHEAGSVVYFRGYVGMPHCFGMVPWNWMGRKAMREWGEFCKSVVGRGNEMTSLASWTGKDGQVSKVDPEKLGFEIKGVRPALDDAFVDMSMKEQKRWRIVAENEMRAQWGEKRKI</sequence>
<organism evidence="4 5">
    <name type="scientific">Hymenoscyphus albidus</name>
    <dbReference type="NCBI Taxonomy" id="595503"/>
    <lineage>
        <taxon>Eukaryota</taxon>
        <taxon>Fungi</taxon>
        <taxon>Dikarya</taxon>
        <taxon>Ascomycota</taxon>
        <taxon>Pezizomycotina</taxon>
        <taxon>Leotiomycetes</taxon>
        <taxon>Helotiales</taxon>
        <taxon>Helotiaceae</taxon>
        <taxon>Hymenoscyphus</taxon>
    </lineage>
</organism>
<dbReference type="EMBL" id="CAJVRM010000468">
    <property type="protein sequence ID" value="CAG8981360.1"/>
    <property type="molecule type" value="Genomic_DNA"/>
</dbReference>
<dbReference type="Gene3D" id="3.40.50.1820">
    <property type="entry name" value="alpha/beta hydrolase"/>
    <property type="match status" value="1"/>
</dbReference>
<dbReference type="PANTHER" id="PTHR48081:SF25">
    <property type="entry name" value="PUTATIVE (AFU_ORTHOLOGUE AFUA_3G11560)-RELATED"/>
    <property type="match status" value="1"/>
</dbReference>
<gene>
    <name evidence="4" type="ORF">HYALB_00012958</name>
</gene>
<protein>
    <recommendedName>
        <fullName evidence="3">Alpha/beta hydrolase fold-3 domain-containing protein</fullName>
    </recommendedName>
</protein>
<dbReference type="SUPFAM" id="SSF53474">
    <property type="entry name" value="alpha/beta-Hydrolases"/>
    <property type="match status" value="1"/>
</dbReference>
<dbReference type="InterPro" id="IPR029058">
    <property type="entry name" value="AB_hydrolase_fold"/>
</dbReference>
<dbReference type="PANTHER" id="PTHR48081">
    <property type="entry name" value="AB HYDROLASE SUPERFAMILY PROTEIN C4A8.06C"/>
    <property type="match status" value="1"/>
</dbReference>
<keyword evidence="2" id="KW-0812">Transmembrane</keyword>
<dbReference type="InterPro" id="IPR013094">
    <property type="entry name" value="AB_hydrolase_3"/>
</dbReference>
<evidence type="ECO:0000313" key="5">
    <source>
        <dbReference type="Proteomes" id="UP000701801"/>
    </source>
</evidence>
<evidence type="ECO:0000259" key="3">
    <source>
        <dbReference type="Pfam" id="PF07859"/>
    </source>
</evidence>
<dbReference type="Pfam" id="PF07859">
    <property type="entry name" value="Abhydrolase_3"/>
    <property type="match status" value="1"/>
</dbReference>
<dbReference type="AlphaFoldDB" id="A0A9N9Q685"/>